<accession>A0A4Y7SGL2</accession>
<proteinExistence type="predicted"/>
<feature type="non-terminal residue" evidence="1">
    <location>
        <position position="1"/>
    </location>
</feature>
<dbReference type="Proteomes" id="UP000298030">
    <property type="component" value="Unassembled WGS sequence"/>
</dbReference>
<dbReference type="EMBL" id="QPFP01000147">
    <property type="protein sequence ID" value="TEB20258.1"/>
    <property type="molecule type" value="Genomic_DNA"/>
</dbReference>
<gene>
    <name evidence="1" type="ORF">FA13DRAFT_1743212</name>
</gene>
<sequence>MTLTEPILRVWNDVVVLAPAHQASVYEKSHEFESAALQCNCPVALWVIPCLPFLENGGKNGS</sequence>
<name>A0A4Y7SGL2_COPMI</name>
<dbReference type="AlphaFoldDB" id="A0A4Y7SGL2"/>
<evidence type="ECO:0000313" key="1">
    <source>
        <dbReference type="EMBL" id="TEB20258.1"/>
    </source>
</evidence>
<keyword evidence="2" id="KW-1185">Reference proteome</keyword>
<comment type="caution">
    <text evidence="1">The sequence shown here is derived from an EMBL/GenBank/DDBJ whole genome shotgun (WGS) entry which is preliminary data.</text>
</comment>
<protein>
    <submittedName>
        <fullName evidence="1">Uncharacterized protein</fullName>
    </submittedName>
</protein>
<evidence type="ECO:0000313" key="2">
    <source>
        <dbReference type="Proteomes" id="UP000298030"/>
    </source>
</evidence>
<organism evidence="1 2">
    <name type="scientific">Coprinellus micaceus</name>
    <name type="common">Glistening ink-cap mushroom</name>
    <name type="synonym">Coprinus micaceus</name>
    <dbReference type="NCBI Taxonomy" id="71717"/>
    <lineage>
        <taxon>Eukaryota</taxon>
        <taxon>Fungi</taxon>
        <taxon>Dikarya</taxon>
        <taxon>Basidiomycota</taxon>
        <taxon>Agaricomycotina</taxon>
        <taxon>Agaricomycetes</taxon>
        <taxon>Agaricomycetidae</taxon>
        <taxon>Agaricales</taxon>
        <taxon>Agaricineae</taxon>
        <taxon>Psathyrellaceae</taxon>
        <taxon>Coprinellus</taxon>
    </lineage>
</organism>
<reference evidence="1 2" key="1">
    <citation type="journal article" date="2019" name="Nat. Ecol. Evol.">
        <title>Megaphylogeny resolves global patterns of mushroom evolution.</title>
        <authorList>
            <person name="Varga T."/>
            <person name="Krizsan K."/>
            <person name="Foldi C."/>
            <person name="Dima B."/>
            <person name="Sanchez-Garcia M."/>
            <person name="Sanchez-Ramirez S."/>
            <person name="Szollosi G.J."/>
            <person name="Szarkandi J.G."/>
            <person name="Papp V."/>
            <person name="Albert L."/>
            <person name="Andreopoulos W."/>
            <person name="Angelini C."/>
            <person name="Antonin V."/>
            <person name="Barry K.W."/>
            <person name="Bougher N.L."/>
            <person name="Buchanan P."/>
            <person name="Buyck B."/>
            <person name="Bense V."/>
            <person name="Catcheside P."/>
            <person name="Chovatia M."/>
            <person name="Cooper J."/>
            <person name="Damon W."/>
            <person name="Desjardin D."/>
            <person name="Finy P."/>
            <person name="Geml J."/>
            <person name="Haridas S."/>
            <person name="Hughes K."/>
            <person name="Justo A."/>
            <person name="Karasinski D."/>
            <person name="Kautmanova I."/>
            <person name="Kiss B."/>
            <person name="Kocsube S."/>
            <person name="Kotiranta H."/>
            <person name="LaButti K.M."/>
            <person name="Lechner B.E."/>
            <person name="Liimatainen K."/>
            <person name="Lipzen A."/>
            <person name="Lukacs Z."/>
            <person name="Mihaltcheva S."/>
            <person name="Morgado L.N."/>
            <person name="Niskanen T."/>
            <person name="Noordeloos M.E."/>
            <person name="Ohm R.A."/>
            <person name="Ortiz-Santana B."/>
            <person name="Ovrebo C."/>
            <person name="Racz N."/>
            <person name="Riley R."/>
            <person name="Savchenko A."/>
            <person name="Shiryaev A."/>
            <person name="Soop K."/>
            <person name="Spirin V."/>
            <person name="Szebenyi C."/>
            <person name="Tomsovsky M."/>
            <person name="Tulloss R.E."/>
            <person name="Uehling J."/>
            <person name="Grigoriev I.V."/>
            <person name="Vagvolgyi C."/>
            <person name="Papp T."/>
            <person name="Martin F.M."/>
            <person name="Miettinen O."/>
            <person name="Hibbett D.S."/>
            <person name="Nagy L.G."/>
        </authorList>
    </citation>
    <scope>NUCLEOTIDE SEQUENCE [LARGE SCALE GENOMIC DNA]</scope>
    <source>
        <strain evidence="1 2">FP101781</strain>
    </source>
</reference>